<dbReference type="RefSeq" id="WP_272095689.1">
    <property type="nucleotide sequence ID" value="NZ_JAQNDK010000001.1"/>
</dbReference>
<name>A0ABT5BXE3_9BACT</name>
<accession>A0ABT5BXE3</accession>
<proteinExistence type="predicted"/>
<dbReference type="CDD" id="cd19148">
    <property type="entry name" value="AKR_AKR11B1"/>
    <property type="match status" value="1"/>
</dbReference>
<dbReference type="Proteomes" id="UP001217485">
    <property type="component" value="Unassembled WGS sequence"/>
</dbReference>
<dbReference type="PROSITE" id="PS00062">
    <property type="entry name" value="ALDOKETO_REDUCTASE_2"/>
    <property type="match status" value="1"/>
</dbReference>
<reference evidence="3 4" key="1">
    <citation type="submission" date="2023-01" db="EMBL/GenBank/DDBJ databases">
        <title>Minimal conservation of predation-associated metabolite biosynthetic gene clusters underscores biosynthetic potential of Myxococcota including descriptions for ten novel species: Archangium lansinium sp. nov., Myxococcus landrumus sp. nov., Nannocystis bai.</title>
        <authorList>
            <person name="Ahearne A."/>
            <person name="Stevens C."/>
            <person name="Dowd S."/>
        </authorList>
    </citation>
    <scope>NUCLEOTIDE SEQUENCE [LARGE SCALE GENOMIC DNA]</scope>
    <source>
        <strain evidence="3 4">WIWO2</strain>
    </source>
</reference>
<dbReference type="InterPro" id="IPR023210">
    <property type="entry name" value="NADP_OxRdtase_dom"/>
</dbReference>
<dbReference type="InterPro" id="IPR020471">
    <property type="entry name" value="AKR"/>
</dbReference>
<dbReference type="Gene3D" id="3.20.20.100">
    <property type="entry name" value="NADP-dependent oxidoreductase domain"/>
    <property type="match status" value="1"/>
</dbReference>
<comment type="caution">
    <text evidence="3">The sequence shown here is derived from an EMBL/GenBank/DDBJ whole genome shotgun (WGS) entry which is preliminary data.</text>
</comment>
<dbReference type="InterPro" id="IPR036812">
    <property type="entry name" value="NAD(P)_OxRdtase_dom_sf"/>
</dbReference>
<evidence type="ECO:0000313" key="3">
    <source>
        <dbReference type="EMBL" id="MDC0678845.1"/>
    </source>
</evidence>
<dbReference type="PANTHER" id="PTHR43364">
    <property type="entry name" value="NADH-SPECIFIC METHYLGLYOXAL REDUCTASE-RELATED"/>
    <property type="match status" value="1"/>
</dbReference>
<gene>
    <name evidence="3" type="ORF">POL72_13955</name>
</gene>
<dbReference type="InterPro" id="IPR018170">
    <property type="entry name" value="Aldo/ket_reductase_CS"/>
</dbReference>
<dbReference type="PRINTS" id="PR00069">
    <property type="entry name" value="ALDKETRDTASE"/>
</dbReference>
<organism evidence="3 4">
    <name type="scientific">Sorangium atrum</name>
    <dbReference type="NCBI Taxonomy" id="2995308"/>
    <lineage>
        <taxon>Bacteria</taxon>
        <taxon>Pseudomonadati</taxon>
        <taxon>Myxococcota</taxon>
        <taxon>Polyangia</taxon>
        <taxon>Polyangiales</taxon>
        <taxon>Polyangiaceae</taxon>
        <taxon>Sorangium</taxon>
    </lineage>
</organism>
<protein>
    <submittedName>
        <fullName evidence="3">Aldo/keto reductase</fullName>
    </submittedName>
</protein>
<dbReference type="EMBL" id="JAQNDK010000001">
    <property type="protein sequence ID" value="MDC0678845.1"/>
    <property type="molecule type" value="Genomic_DNA"/>
</dbReference>
<keyword evidence="4" id="KW-1185">Reference proteome</keyword>
<feature type="domain" description="NADP-dependent oxidoreductase" evidence="2">
    <location>
        <begin position="16"/>
        <end position="310"/>
    </location>
</feature>
<evidence type="ECO:0000259" key="2">
    <source>
        <dbReference type="Pfam" id="PF00248"/>
    </source>
</evidence>
<dbReference type="InterPro" id="IPR050523">
    <property type="entry name" value="AKR_Detox_Biosynth"/>
</dbReference>
<sequence>MEVANIRDVPIPASRVGLGTWAMGGYQWGGADDDMSVRTIHAALDLGINLIDTAPAYGFGHSEEVVGRAVAERGQRDRVVLATKVGLERRGDALFRNGTRRQIFEEIELSLRRLRTDYIDLYQVHWPDPQTPYEETAKALLELQREGKIRAIGVSNYSIDAMLRFRAVAPIASAQPPLNLFERQAEGDILPWCHDNGVATLTYGALCRGLLSGAIDEKTAFQGDDLRKTDPKFQPPRFAQYLEAVRRLERFARDRYARSVLALAVRWVLDQRGVSVALWGARRPDELAPIGDVMGWHLDDEARAHIDAVLAETVRDPVGPEFMAPPERREAMAPAA</sequence>
<evidence type="ECO:0000256" key="1">
    <source>
        <dbReference type="ARBA" id="ARBA00023002"/>
    </source>
</evidence>
<dbReference type="SUPFAM" id="SSF51430">
    <property type="entry name" value="NAD(P)-linked oxidoreductase"/>
    <property type="match status" value="1"/>
</dbReference>
<evidence type="ECO:0000313" key="4">
    <source>
        <dbReference type="Proteomes" id="UP001217485"/>
    </source>
</evidence>
<dbReference type="PANTHER" id="PTHR43364:SF4">
    <property type="entry name" value="NAD(P)-LINKED OXIDOREDUCTASE SUPERFAMILY PROTEIN"/>
    <property type="match status" value="1"/>
</dbReference>
<keyword evidence="1" id="KW-0560">Oxidoreductase</keyword>
<dbReference type="Pfam" id="PF00248">
    <property type="entry name" value="Aldo_ket_red"/>
    <property type="match status" value="1"/>
</dbReference>